<dbReference type="EMBL" id="CP165718">
    <property type="protein sequence ID" value="XDV08552.1"/>
    <property type="molecule type" value="Genomic_DNA"/>
</dbReference>
<dbReference type="InterPro" id="IPR050708">
    <property type="entry name" value="T6SS_VgrG/RHS"/>
</dbReference>
<dbReference type="RefSeq" id="WP_369742327.1">
    <property type="nucleotide sequence ID" value="NZ_CP165718.1"/>
</dbReference>
<protein>
    <submittedName>
        <fullName evidence="2">RHS repeat-associated core domain-containing protein</fullName>
    </submittedName>
</protein>
<sequence>MARTNSAGRVESRRHYQPFGDTYEAPSDDIGYTGHKYDNDSGLSYMQARYYDPVIGRFYSNDPVDFLGHVQHGNPTMGFNRYAYAYNNPYKYKDPTGKIPLLIPVIMFVAKEIAAEAASQATGGATDFLSTRRMATKGAKKLYLTYTKTNKRTGEVYSGRTSGTGDPMEILKKRDGNHHKNKDGFGPAEPDKVSENKDAIRGREQRKKSLTNYGQKI</sequence>
<name>A0AB39X788_9GAMM</name>
<reference evidence="2" key="1">
    <citation type="submission" date="2024-07" db="EMBL/GenBank/DDBJ databases">
        <title>Whole genome sequence of bacterial strains from algal surface.</title>
        <authorList>
            <person name="Kumar P."/>
        </authorList>
    </citation>
    <scope>NUCLEOTIDE SEQUENCE</scope>
    <source>
        <strain evidence="2">PP-1MA</strain>
    </source>
</reference>
<proteinExistence type="predicted"/>
<evidence type="ECO:0000313" key="2">
    <source>
        <dbReference type="EMBL" id="XDV08552.1"/>
    </source>
</evidence>
<dbReference type="PANTHER" id="PTHR32305">
    <property type="match status" value="1"/>
</dbReference>
<feature type="compositionally biased region" description="Basic and acidic residues" evidence="1">
    <location>
        <begin position="189"/>
        <end position="203"/>
    </location>
</feature>
<organism evidence="2">
    <name type="scientific">Pseudidiomarina sp. PP-1MA</name>
    <dbReference type="NCBI Taxonomy" id="3237706"/>
    <lineage>
        <taxon>Bacteria</taxon>
        <taxon>Pseudomonadati</taxon>
        <taxon>Pseudomonadota</taxon>
        <taxon>Gammaproteobacteria</taxon>
        <taxon>Alteromonadales</taxon>
        <taxon>Idiomarinaceae</taxon>
        <taxon>Pseudidiomarina</taxon>
    </lineage>
</organism>
<evidence type="ECO:0000256" key="1">
    <source>
        <dbReference type="SAM" id="MobiDB-lite"/>
    </source>
</evidence>
<feature type="region of interest" description="Disordered" evidence="1">
    <location>
        <begin position="154"/>
        <end position="217"/>
    </location>
</feature>
<dbReference type="Gene3D" id="2.180.10.10">
    <property type="entry name" value="RHS repeat-associated core"/>
    <property type="match status" value="1"/>
</dbReference>
<gene>
    <name evidence="2" type="ORF">AB8S08_07150</name>
</gene>
<accession>A0AB39X788</accession>
<dbReference type="NCBIfam" id="TIGR03696">
    <property type="entry name" value="Rhs_assc_core"/>
    <property type="match status" value="1"/>
</dbReference>
<dbReference type="InterPro" id="IPR022385">
    <property type="entry name" value="Rhs_assc_core"/>
</dbReference>
<feature type="region of interest" description="Disordered" evidence="1">
    <location>
        <begin position="1"/>
        <end position="23"/>
    </location>
</feature>
<dbReference type="AlphaFoldDB" id="A0AB39X788"/>
<dbReference type="PANTHER" id="PTHR32305:SF17">
    <property type="entry name" value="TRNA NUCLEASE WAPA"/>
    <property type="match status" value="1"/>
</dbReference>